<organism evidence="2">
    <name type="scientific">bioreactor metagenome</name>
    <dbReference type="NCBI Taxonomy" id="1076179"/>
    <lineage>
        <taxon>unclassified sequences</taxon>
        <taxon>metagenomes</taxon>
        <taxon>ecological metagenomes</taxon>
    </lineage>
</organism>
<dbReference type="AlphaFoldDB" id="A0A644SVM4"/>
<gene>
    <name evidence="2" type="ORF">SDC9_04217</name>
</gene>
<dbReference type="EMBL" id="VSSQ01000007">
    <property type="protein sequence ID" value="MPL58675.1"/>
    <property type="molecule type" value="Genomic_DNA"/>
</dbReference>
<keyword evidence="1" id="KW-0812">Transmembrane</keyword>
<evidence type="ECO:0000313" key="2">
    <source>
        <dbReference type="EMBL" id="MPL58675.1"/>
    </source>
</evidence>
<comment type="caution">
    <text evidence="2">The sequence shown here is derived from an EMBL/GenBank/DDBJ whole genome shotgun (WGS) entry which is preliminary data.</text>
</comment>
<sequence>MFHYVLGTATFTAGVVLISLGTDYGRVFDLSLSTVLGSLLVILGVARLKYAWLKKNHKLDEDGY</sequence>
<evidence type="ECO:0000256" key="1">
    <source>
        <dbReference type="SAM" id="Phobius"/>
    </source>
</evidence>
<proteinExistence type="predicted"/>
<keyword evidence="1" id="KW-1133">Transmembrane helix</keyword>
<protein>
    <submittedName>
        <fullName evidence="2">Uncharacterized protein</fullName>
    </submittedName>
</protein>
<feature type="transmembrane region" description="Helical" evidence="1">
    <location>
        <begin position="31"/>
        <end position="48"/>
    </location>
</feature>
<reference evidence="2" key="1">
    <citation type="submission" date="2019-08" db="EMBL/GenBank/DDBJ databases">
        <authorList>
            <person name="Kucharzyk K."/>
            <person name="Murdoch R.W."/>
            <person name="Higgins S."/>
            <person name="Loffler F."/>
        </authorList>
    </citation>
    <scope>NUCLEOTIDE SEQUENCE</scope>
</reference>
<name>A0A644SVM4_9ZZZZ</name>
<keyword evidence="1" id="KW-0472">Membrane</keyword>
<accession>A0A644SVM4</accession>